<protein>
    <submittedName>
        <fullName evidence="1">Uncharacterized protein</fullName>
    </submittedName>
</protein>
<dbReference type="VEuPathDB" id="VectorBase:SCAU011836"/>
<evidence type="ECO:0000313" key="1">
    <source>
        <dbReference type="EnsemblMetazoa" id="SCAU011836-PB"/>
    </source>
</evidence>
<dbReference type="EnsemblMetazoa" id="SCAU011836-RB">
    <property type="protein sequence ID" value="SCAU011836-PB"/>
    <property type="gene ID" value="SCAU011836"/>
</dbReference>
<dbReference type="Pfam" id="PF16062">
    <property type="entry name" value="MavL-like"/>
    <property type="match status" value="1"/>
</dbReference>
<evidence type="ECO:0000313" key="2">
    <source>
        <dbReference type="Proteomes" id="UP000095300"/>
    </source>
</evidence>
<keyword evidence="2" id="KW-1185">Reference proteome</keyword>
<dbReference type="Proteomes" id="UP000095300">
    <property type="component" value="Unassembled WGS sequence"/>
</dbReference>
<reference evidence="1" key="1">
    <citation type="submission" date="2020-05" db="UniProtKB">
        <authorList>
            <consortium name="EnsemblMetazoa"/>
        </authorList>
    </citation>
    <scope>IDENTIFICATION</scope>
    <source>
        <strain evidence="1">USDA</strain>
    </source>
</reference>
<gene>
    <name evidence="1" type="primary">106092102</name>
</gene>
<dbReference type="AlphaFoldDB" id="A0A1I8PWT0"/>
<dbReference type="InterPro" id="IPR032063">
    <property type="entry name" value="MavL-like"/>
</dbReference>
<name>A0A1I8PWT0_STOCA</name>
<dbReference type="STRING" id="35570.A0A1I8PWT0"/>
<dbReference type="KEGG" id="scac:106092102"/>
<accession>A0A1I8PWT0</accession>
<organism evidence="1 2">
    <name type="scientific">Stomoxys calcitrans</name>
    <name type="common">Stable fly</name>
    <name type="synonym">Conops calcitrans</name>
    <dbReference type="NCBI Taxonomy" id="35570"/>
    <lineage>
        <taxon>Eukaryota</taxon>
        <taxon>Metazoa</taxon>
        <taxon>Ecdysozoa</taxon>
        <taxon>Arthropoda</taxon>
        <taxon>Hexapoda</taxon>
        <taxon>Insecta</taxon>
        <taxon>Pterygota</taxon>
        <taxon>Neoptera</taxon>
        <taxon>Endopterygota</taxon>
        <taxon>Diptera</taxon>
        <taxon>Brachycera</taxon>
        <taxon>Muscomorpha</taxon>
        <taxon>Muscoidea</taxon>
        <taxon>Muscidae</taxon>
        <taxon>Stomoxys</taxon>
    </lineage>
</organism>
<proteinExistence type="predicted"/>
<dbReference type="OrthoDB" id="6357136at2759"/>
<sequence>MSTFGPEFDKVWPEASTALQLTEFGKEILEQCASVEKPQQNVLDIEKFKRKSSRFPLEFVHNPFSITNQPKDRYPNIEKQIVSAYPLIHERVLQIYLDFLEHKCLYCNNKEKEIYQNISLTAFVQRLLTKRCASFFGKNDKYLLVSGERGCSSFMDVGTAHEKSPLLLKNVLSYDEIKLSAFLSVSSHSEFLNSGNRYNCRKIEKHKYAIEREGVVIGLTGPRLTRPEIMDYQDIIIAKTQNTKEKGYGFGFDEHPDCRVKDYRQLWKRFYEEPDYLHANVKIDNIRFGPSKNSEEILDSLIMKKRYAISFDTLLLESEARAKEAGKQAFVHVMGIGLSRLWKATDQQEKIFLKAFIQRVQYLLPKLQHIDVLHFSMFHLGKWDELTDGTVIESPTHPSGGIKMFLSKRNPSENLKTRGFGNRLLIVSYASDGNALPGNEFWMGCFNTSSNASTAWSTLVTEIHNPHINTEWVNGDNLHIATEEYGVMHISEYAKKKLLHV</sequence>